<gene>
    <name evidence="1" type="ORF">P74p41</name>
</gene>
<protein>
    <submittedName>
        <fullName evidence="1">Uncharacterized protein</fullName>
    </submittedName>
</protein>
<accession>A7XXL0</accession>
<dbReference type="GeneID" id="5600561"/>
<name>A7XXL0_BP742</name>
<keyword evidence="2" id="KW-1185">Reference proteome</keyword>
<sequence length="107" mass="11466">MENQVLAGIFRTLVGTLRMESSYRDFALLMLGAALGDARVPVGGLIAMYTAAKDVAPGEVDLELSKAFLEHVKVALDASDEVKDLIAQLKEVHQALVQAENVAEVQA</sequence>
<dbReference type="Proteomes" id="UP000001133">
    <property type="component" value="Segment"/>
</dbReference>
<evidence type="ECO:0000313" key="2">
    <source>
        <dbReference type="Proteomes" id="UP000001133"/>
    </source>
</evidence>
<dbReference type="EMBL" id="EU100884">
    <property type="protein sequence ID" value="ABU96991.1"/>
    <property type="molecule type" value="Genomic_DNA"/>
</dbReference>
<evidence type="ECO:0000313" key="1">
    <source>
        <dbReference type="EMBL" id="ABU96991.1"/>
    </source>
</evidence>
<dbReference type="KEGG" id="vg:5600561"/>
<organism evidence="1 2">
    <name type="scientific">Thermus phage P74-26</name>
    <dbReference type="NCBI Taxonomy" id="2914007"/>
    <lineage>
        <taxon>Viruses</taxon>
        <taxon>Duplodnaviria</taxon>
        <taxon>Heunggongvirae</taxon>
        <taxon>Uroviricota</taxon>
        <taxon>Caudoviricetes</taxon>
        <taxon>Oshimavirus</taxon>
        <taxon>Thermus virus P74-26</taxon>
    </lineage>
</organism>
<reference evidence="1 2" key="1">
    <citation type="journal article" date="2008" name="J. Mol. Biol.">
        <title>Genome comparison and proteomic characterization of Thermus thermophilus bacteriophages P23-45 and P74-26: siphoviruses with triplex-forming sequences and the longest known tails.</title>
        <authorList>
            <person name="Minakhin L."/>
            <person name="Goel M."/>
            <person name="Berdygulova Z."/>
            <person name="Ramanculov E."/>
            <person name="Florens L."/>
            <person name="Glazko G."/>
            <person name="Karamychev V.N."/>
            <person name="Slesarev A.I."/>
            <person name="Kozyavkin S.A."/>
            <person name="Khromov I."/>
            <person name="Ackermann H.W."/>
            <person name="Washburn M."/>
            <person name="Mushegian A."/>
            <person name="Severinov K."/>
        </authorList>
    </citation>
    <scope>NUCLEOTIDE SEQUENCE</scope>
</reference>
<proteinExistence type="predicted"/>
<dbReference type="RefSeq" id="YP_001468011.1">
    <property type="nucleotide sequence ID" value="NC_009804.1"/>
</dbReference>